<name>A0ABC8JF11_ERUVS</name>
<organism evidence="1 2">
    <name type="scientific">Eruca vesicaria subsp. sativa</name>
    <name type="common">Garden rocket</name>
    <name type="synonym">Eruca sativa</name>
    <dbReference type="NCBI Taxonomy" id="29727"/>
    <lineage>
        <taxon>Eukaryota</taxon>
        <taxon>Viridiplantae</taxon>
        <taxon>Streptophyta</taxon>
        <taxon>Embryophyta</taxon>
        <taxon>Tracheophyta</taxon>
        <taxon>Spermatophyta</taxon>
        <taxon>Magnoliopsida</taxon>
        <taxon>eudicotyledons</taxon>
        <taxon>Gunneridae</taxon>
        <taxon>Pentapetalae</taxon>
        <taxon>rosids</taxon>
        <taxon>malvids</taxon>
        <taxon>Brassicales</taxon>
        <taxon>Brassicaceae</taxon>
        <taxon>Brassiceae</taxon>
        <taxon>Eruca</taxon>
    </lineage>
</organism>
<dbReference type="EMBL" id="CAKOAT010098488">
    <property type="protein sequence ID" value="CAH8323152.1"/>
    <property type="molecule type" value="Genomic_DNA"/>
</dbReference>
<accession>A0ABC8JF11</accession>
<evidence type="ECO:0000313" key="2">
    <source>
        <dbReference type="Proteomes" id="UP001642260"/>
    </source>
</evidence>
<keyword evidence="2" id="KW-1185">Reference proteome</keyword>
<dbReference type="AlphaFoldDB" id="A0ABC8JF11"/>
<gene>
    <name evidence="1" type="ORF">ERUC_LOCUS9802</name>
</gene>
<protein>
    <submittedName>
        <fullName evidence="1">Uncharacterized protein</fullName>
    </submittedName>
</protein>
<dbReference type="Proteomes" id="UP001642260">
    <property type="component" value="Unassembled WGS sequence"/>
</dbReference>
<evidence type="ECO:0000313" key="1">
    <source>
        <dbReference type="EMBL" id="CAH8323152.1"/>
    </source>
</evidence>
<proteinExistence type="predicted"/>
<sequence>MDPNQDYALSFESETHHANSEATRTITINIKRWHTNEDIIFIPLKFSTYDVGSLSDSTFTIMQYMLTCHDISNYSSLRITEKTSTYVYKTVTSLNSYEDTNVHIILHLTDFNTPSVHKMAVHRATSVLQSARTVQTPKDEYERCTISMDIIIEV</sequence>
<comment type="caution">
    <text evidence="1">The sequence shown here is derived from an EMBL/GenBank/DDBJ whole genome shotgun (WGS) entry which is preliminary data.</text>
</comment>
<reference evidence="1 2" key="1">
    <citation type="submission" date="2022-03" db="EMBL/GenBank/DDBJ databases">
        <authorList>
            <person name="Macdonald S."/>
            <person name="Ahmed S."/>
            <person name="Newling K."/>
        </authorList>
    </citation>
    <scope>NUCLEOTIDE SEQUENCE [LARGE SCALE GENOMIC DNA]</scope>
</reference>